<reference evidence="11" key="1">
    <citation type="journal article" date="2013" name="PLoS Pathog.">
        <title>Mosaic VSGs and the Scale of Trypanosoma brucei Antigenic Variation.</title>
        <authorList>
            <person name="Hall J.P."/>
            <person name="Wang H."/>
            <person name="Barry J.D."/>
        </authorList>
    </citation>
    <scope>NUCLEOTIDE SEQUENCE</scope>
    <source>
        <strain evidence="11">TREU927/4 GUTat 10.1</strain>
    </source>
</reference>
<keyword evidence="6" id="KW-0472">Membrane</keyword>
<dbReference type="Pfam" id="PF10659">
    <property type="entry name" value="Trypan_glycop_C"/>
    <property type="match status" value="1"/>
</dbReference>
<dbReference type="InterPro" id="IPR025932">
    <property type="entry name" value="Trypano_VSG_B_N_dom"/>
</dbReference>
<sequence length="517" mass="55406">MFIQKQRAKEMTKLMYLAATAAMIFHGSNVGQAADDQEAENAQEFGALCNLIQLASKGFDSTEIKINNKLTELETDIQRAEILAYDNKTEIEKRAKEGTEGLKKGDKALPQTADGIAAAQKINETAKAAAALISALKDKIKKVEADTATANKHLYKAVWGKEEKPPALKPGAALFAGANASSIFGDTSSNTRTTNCGGSQFSSQSDTNVGKTLINDLVCICIDGQTGMKNCATAAHGTTTNQNNFRTPHSTIHTSWDTLMAECPQTPTKVTAAALQAALTSLVSLIGGNTHSKTTPTQNNKYILGWADATATGCNGASKQICVNYAPWQKTVGNSEIRWQTEVRQGIEAAPTATTESDITATINTLTTMNLSVWHLYEAGFSANTKKDSEPTNDKLASVAQEECKEHKPKETCEEKGCKWEEKDGKCVADETKVTEQTNPATGTGEKTSKCTGIESKEKCEAVQGTAPPGKKSVCGWITYEDGKGTLEKPYCRDSSILVNKQFALSVVSAAFVALLF</sequence>
<feature type="domain" description="Trypanosome variant surface glycoprotein B-type N-terminal" evidence="10">
    <location>
        <begin position="88"/>
        <end position="345"/>
    </location>
</feature>
<dbReference type="GO" id="GO:0005886">
    <property type="term" value="C:plasma membrane"/>
    <property type="evidence" value="ECO:0007669"/>
    <property type="project" value="UniProtKB-SubCell"/>
</dbReference>
<dbReference type="AlphaFoldDB" id="S5FYD8"/>
<dbReference type="GO" id="GO:0098552">
    <property type="term" value="C:side of membrane"/>
    <property type="evidence" value="ECO:0007669"/>
    <property type="project" value="UniProtKB-KW"/>
</dbReference>
<gene>
    <name evidence="11" type="primary">VSG</name>
</gene>
<evidence type="ECO:0000256" key="4">
    <source>
        <dbReference type="ARBA" id="ARBA00022622"/>
    </source>
</evidence>
<comment type="subcellular location">
    <subcellularLocation>
        <location evidence="2">Cell membrane</location>
        <topology evidence="2">Lipid-anchor</topology>
        <topology evidence="2">GPI-anchor</topology>
    </subcellularLocation>
</comment>
<evidence type="ECO:0000259" key="9">
    <source>
        <dbReference type="Pfam" id="PF10659"/>
    </source>
</evidence>
<evidence type="ECO:0000256" key="7">
    <source>
        <dbReference type="ARBA" id="ARBA00023180"/>
    </source>
</evidence>
<keyword evidence="8" id="KW-0449">Lipoprotein</keyword>
<keyword evidence="7" id="KW-0325">Glycoprotein</keyword>
<evidence type="ECO:0000256" key="6">
    <source>
        <dbReference type="ARBA" id="ARBA00023136"/>
    </source>
</evidence>
<accession>S5FYD8</accession>
<keyword evidence="4" id="KW-0336">GPI-anchor</keyword>
<dbReference type="Pfam" id="PF13206">
    <property type="entry name" value="VSG_B"/>
    <property type="match status" value="1"/>
</dbReference>
<reference evidence="11" key="2">
    <citation type="submission" date="2013-01" db="EMBL/GenBank/DDBJ databases">
        <authorList>
            <person name="Hall J.P.J."/>
            <person name="Barry J.D."/>
        </authorList>
    </citation>
    <scope>NUCLEOTIDE SEQUENCE</scope>
    <source>
        <strain evidence="11">TREU927/4 GUTat 10.1</strain>
    </source>
</reference>
<dbReference type="EMBL" id="KC434872">
    <property type="protein sequence ID" value="AGQ50216.1"/>
    <property type="molecule type" value="mRNA"/>
</dbReference>
<name>S5FYD8_9TRYP</name>
<evidence type="ECO:0000256" key="8">
    <source>
        <dbReference type="ARBA" id="ARBA00023288"/>
    </source>
</evidence>
<organism evidence="11">
    <name type="scientific">Trypanosoma brucei</name>
    <dbReference type="NCBI Taxonomy" id="5691"/>
    <lineage>
        <taxon>Eukaryota</taxon>
        <taxon>Discoba</taxon>
        <taxon>Euglenozoa</taxon>
        <taxon>Kinetoplastea</taxon>
        <taxon>Metakinetoplastina</taxon>
        <taxon>Trypanosomatida</taxon>
        <taxon>Trypanosomatidae</taxon>
        <taxon>Trypanosoma</taxon>
    </lineage>
</organism>
<keyword evidence="5" id="KW-0732">Signal</keyword>
<evidence type="ECO:0000256" key="3">
    <source>
        <dbReference type="ARBA" id="ARBA00022475"/>
    </source>
</evidence>
<feature type="domain" description="Trypanosome variant surface glycoprotein C-terminal" evidence="9">
    <location>
        <begin position="404"/>
        <end position="516"/>
    </location>
</feature>
<dbReference type="InterPro" id="IPR019609">
    <property type="entry name" value="Variant_surf_glycoprt_trypan_C"/>
</dbReference>
<evidence type="ECO:0000313" key="11">
    <source>
        <dbReference type="EMBL" id="AGQ50216.1"/>
    </source>
</evidence>
<dbReference type="VEuPathDB" id="TriTrypDB:Tb927.11.20570"/>
<evidence type="ECO:0000256" key="2">
    <source>
        <dbReference type="ARBA" id="ARBA00004609"/>
    </source>
</evidence>
<protein>
    <submittedName>
        <fullName evidence="11">Variant surface glycoprotein</fullName>
    </submittedName>
</protein>
<keyword evidence="3" id="KW-1003">Cell membrane</keyword>
<evidence type="ECO:0000259" key="10">
    <source>
        <dbReference type="Pfam" id="PF13206"/>
    </source>
</evidence>
<evidence type="ECO:0000256" key="5">
    <source>
        <dbReference type="ARBA" id="ARBA00022729"/>
    </source>
</evidence>
<proteinExistence type="evidence at transcript level"/>
<dbReference type="VEuPathDB" id="TriTrypDB:Tbg972.7.7520"/>
<comment type="function">
    <text evidence="1">VSG forms a coat on the surface of the parasite. The trypanosome evades the immune response of the host by expressing a series of antigenically distinct VSGs from an estimated 1000 VSG genes.</text>
</comment>
<dbReference type="VEuPathDB" id="TriTrypDB:Tb427_000086200"/>
<evidence type="ECO:0000256" key="1">
    <source>
        <dbReference type="ARBA" id="ARBA00002523"/>
    </source>
</evidence>